<dbReference type="PANTHER" id="PTHR46305:SF3">
    <property type="entry name" value="NADPH:QUINONE OXIDOREDUCTASE MDAB"/>
    <property type="match status" value="1"/>
</dbReference>
<dbReference type="InterPro" id="IPR052397">
    <property type="entry name" value="NADPH-QR_MdaB"/>
</dbReference>
<dbReference type="AlphaFoldDB" id="A0A838CS64"/>
<dbReference type="Proteomes" id="UP000571017">
    <property type="component" value="Unassembled WGS sequence"/>
</dbReference>
<keyword evidence="7" id="KW-1185">Reference proteome</keyword>
<dbReference type="InterPro" id="IPR029039">
    <property type="entry name" value="Flavoprotein-like_sf"/>
</dbReference>
<dbReference type="PANTHER" id="PTHR46305">
    <property type="match status" value="1"/>
</dbReference>
<sequence length="183" mass="21098">MKNILVINGHEYWSFAPGRLNKTLFDEIISQLENAYTIQTTTVQDGYDVKEEQEKFKWADIIIFQTPINWFSLPGAFKSYIDAVYEPGLFFGGDAEYGHNGMMGGRKYMFSTTWNAPEYAFNDKEKFFGGQDIEGALDHLHNMNKYVGLEPLKSFGAHDVMKNPDVDKYLAELRQHLKEVFDV</sequence>
<comment type="similarity">
    <text evidence="4">Belongs to the oxidoreductase MdaB family.</text>
</comment>
<dbReference type="Pfam" id="PF02525">
    <property type="entry name" value="Flavodoxin_2"/>
    <property type="match status" value="1"/>
</dbReference>
<dbReference type="InterPro" id="IPR003680">
    <property type="entry name" value="Flavodoxin_fold"/>
</dbReference>
<dbReference type="SUPFAM" id="SSF52218">
    <property type="entry name" value="Flavoproteins"/>
    <property type="match status" value="1"/>
</dbReference>
<protein>
    <submittedName>
        <fullName evidence="6">NAD(P)H-dependent oxidoreductase</fullName>
    </submittedName>
</protein>
<evidence type="ECO:0000313" key="6">
    <source>
        <dbReference type="EMBL" id="MBA2174917.1"/>
    </source>
</evidence>
<evidence type="ECO:0000313" key="7">
    <source>
        <dbReference type="Proteomes" id="UP000571017"/>
    </source>
</evidence>
<evidence type="ECO:0000256" key="1">
    <source>
        <dbReference type="ARBA" id="ARBA00001974"/>
    </source>
</evidence>
<name>A0A838CS64_9BACI</name>
<organism evidence="6 7">
    <name type="scientific">Halobacillus locisalis</name>
    <dbReference type="NCBI Taxonomy" id="220753"/>
    <lineage>
        <taxon>Bacteria</taxon>
        <taxon>Bacillati</taxon>
        <taxon>Bacillota</taxon>
        <taxon>Bacilli</taxon>
        <taxon>Bacillales</taxon>
        <taxon>Bacillaceae</taxon>
        <taxon>Halobacillus</taxon>
    </lineage>
</organism>
<evidence type="ECO:0000256" key="3">
    <source>
        <dbReference type="ARBA" id="ARBA00022827"/>
    </source>
</evidence>
<gene>
    <name evidence="6" type="ORF">H0266_08430</name>
</gene>
<comment type="cofactor">
    <cofactor evidence="1">
        <name>FAD</name>
        <dbReference type="ChEBI" id="CHEBI:57692"/>
    </cofactor>
</comment>
<dbReference type="Gene3D" id="3.40.50.360">
    <property type="match status" value="1"/>
</dbReference>
<evidence type="ECO:0000256" key="2">
    <source>
        <dbReference type="ARBA" id="ARBA00022630"/>
    </source>
</evidence>
<comment type="caution">
    <text evidence="6">The sequence shown here is derived from an EMBL/GenBank/DDBJ whole genome shotgun (WGS) entry which is preliminary data.</text>
</comment>
<keyword evidence="2" id="KW-0285">Flavoprotein</keyword>
<reference evidence="6 7" key="1">
    <citation type="journal article" date="2004" name="Extremophiles">
        <title>Halobacillus locisalis sp. nov., a halophilic bacterium isolated from a marine solar saltern of the Yellow Sea in Korea.</title>
        <authorList>
            <person name="Yoon J.H."/>
            <person name="Kang K.H."/>
            <person name="Oh T.K."/>
            <person name="Park Y.H."/>
        </authorList>
    </citation>
    <scope>NUCLEOTIDE SEQUENCE [LARGE SCALE GENOMIC DNA]</scope>
    <source>
        <strain evidence="6 7">KCTC 3788</strain>
    </source>
</reference>
<evidence type="ECO:0000256" key="4">
    <source>
        <dbReference type="ARBA" id="ARBA00037981"/>
    </source>
</evidence>
<dbReference type="RefSeq" id="WP_181471971.1">
    <property type="nucleotide sequence ID" value="NZ_JACEFG010000002.1"/>
</dbReference>
<accession>A0A838CS64</accession>
<evidence type="ECO:0000259" key="5">
    <source>
        <dbReference type="Pfam" id="PF02525"/>
    </source>
</evidence>
<keyword evidence="3" id="KW-0274">FAD</keyword>
<dbReference type="EMBL" id="JACEFG010000002">
    <property type="protein sequence ID" value="MBA2174917.1"/>
    <property type="molecule type" value="Genomic_DNA"/>
</dbReference>
<proteinExistence type="inferred from homology"/>
<feature type="domain" description="Flavodoxin-like fold" evidence="5">
    <location>
        <begin position="2"/>
        <end position="177"/>
    </location>
</feature>